<sequence>MEEVGSTDSYALSLALSREGLVCGPSSGFNLQGLYQFIEKRKAAGTLSSLADPDSGDITCVFLCCDLPYQYINEYFAALAPTNFHPITNHQNLTHVDRHRYDESWKLPAPTALHAFFDLASGSPLPATSIIDLRHPTDFACWHLPAAVNAPQAAIDRNTPSPFADAKVLAALWRELEAFFGAEGGSAALREKRVLLVCYDGDAARVATSVLRARGVRAESVRGGVGAVREWWGREVVQREEMVQAAACFERNEQVEVVQAAAAAAAAPVRVLGTA</sequence>
<dbReference type="InterPro" id="IPR036052">
    <property type="entry name" value="TrpB-like_PALP_sf"/>
</dbReference>
<organism evidence="2 3">
    <name type="scientific">Diplodia seriata</name>
    <dbReference type="NCBI Taxonomy" id="420778"/>
    <lineage>
        <taxon>Eukaryota</taxon>
        <taxon>Fungi</taxon>
        <taxon>Dikarya</taxon>
        <taxon>Ascomycota</taxon>
        <taxon>Pezizomycotina</taxon>
        <taxon>Dothideomycetes</taxon>
        <taxon>Dothideomycetes incertae sedis</taxon>
        <taxon>Botryosphaeriales</taxon>
        <taxon>Botryosphaeriaceae</taxon>
        <taxon>Diplodia</taxon>
    </lineage>
</organism>
<dbReference type="RefSeq" id="XP_066628139.1">
    <property type="nucleotide sequence ID" value="XM_066781137.1"/>
</dbReference>
<dbReference type="CDD" id="cd00158">
    <property type="entry name" value="RHOD"/>
    <property type="match status" value="1"/>
</dbReference>
<dbReference type="Gene3D" id="3.40.250.10">
    <property type="entry name" value="Rhodanese-like domain"/>
    <property type="match status" value="1"/>
</dbReference>
<dbReference type="SUPFAM" id="SSF52821">
    <property type="entry name" value="Rhodanese/Cell cycle control phosphatase"/>
    <property type="match status" value="1"/>
</dbReference>
<protein>
    <recommendedName>
        <fullName evidence="1">Rhodanese domain-containing protein</fullName>
    </recommendedName>
</protein>
<dbReference type="Gene3D" id="3.40.50.1100">
    <property type="match status" value="1"/>
</dbReference>
<gene>
    <name evidence="2" type="ORF">SLS55_009742</name>
</gene>
<evidence type="ECO:0000313" key="3">
    <source>
        <dbReference type="Proteomes" id="UP001430584"/>
    </source>
</evidence>
<evidence type="ECO:0000313" key="2">
    <source>
        <dbReference type="EMBL" id="KAL0254268.1"/>
    </source>
</evidence>
<name>A0ABR3C0W1_9PEZI</name>
<dbReference type="Pfam" id="PF00581">
    <property type="entry name" value="Rhodanese"/>
    <property type="match status" value="1"/>
</dbReference>
<dbReference type="EMBL" id="JAJVCZ030000011">
    <property type="protein sequence ID" value="KAL0254268.1"/>
    <property type="molecule type" value="Genomic_DNA"/>
</dbReference>
<accession>A0ABR3C0W1</accession>
<dbReference type="PROSITE" id="PS50206">
    <property type="entry name" value="RHODANESE_3"/>
    <property type="match status" value="1"/>
</dbReference>
<feature type="domain" description="Rhodanese" evidence="1">
    <location>
        <begin position="124"/>
        <end position="241"/>
    </location>
</feature>
<proteinExistence type="predicted"/>
<keyword evidence="3" id="KW-1185">Reference proteome</keyword>
<dbReference type="InterPro" id="IPR001763">
    <property type="entry name" value="Rhodanese-like_dom"/>
</dbReference>
<reference evidence="2 3" key="1">
    <citation type="submission" date="2024-02" db="EMBL/GenBank/DDBJ databases">
        <title>De novo assembly and annotation of 12 fungi associated with fruit tree decline syndrome in Ontario, Canada.</title>
        <authorList>
            <person name="Sulman M."/>
            <person name="Ellouze W."/>
            <person name="Ilyukhin E."/>
        </authorList>
    </citation>
    <scope>NUCLEOTIDE SEQUENCE [LARGE SCALE GENOMIC DNA]</scope>
    <source>
        <strain evidence="2 3">FDS-637</strain>
    </source>
</reference>
<dbReference type="GeneID" id="92013827"/>
<dbReference type="Proteomes" id="UP001430584">
    <property type="component" value="Unassembled WGS sequence"/>
</dbReference>
<comment type="caution">
    <text evidence="2">The sequence shown here is derived from an EMBL/GenBank/DDBJ whole genome shotgun (WGS) entry which is preliminary data.</text>
</comment>
<evidence type="ECO:0000259" key="1">
    <source>
        <dbReference type="PROSITE" id="PS50206"/>
    </source>
</evidence>
<dbReference type="InterPro" id="IPR036873">
    <property type="entry name" value="Rhodanese-like_dom_sf"/>
</dbReference>